<dbReference type="Pfam" id="PF00149">
    <property type="entry name" value="Metallophos"/>
    <property type="match status" value="1"/>
</dbReference>
<dbReference type="EMBL" id="BSER01000004">
    <property type="protein sequence ID" value="GLJ94803.1"/>
    <property type="molecule type" value="Genomic_DNA"/>
</dbReference>
<dbReference type="InterPro" id="IPR004843">
    <property type="entry name" value="Calcineurin-like_PHP"/>
</dbReference>
<protein>
    <recommendedName>
        <fullName evidence="4">LTD domain-containing protein</fullName>
    </recommendedName>
</protein>
<dbReference type="RefSeq" id="WP_204962386.1">
    <property type="nucleotide sequence ID" value="NZ_BAAAUR010000003.1"/>
</dbReference>
<accession>A0A9W6M5S7</accession>
<keyword evidence="6" id="KW-1185">Reference proteome</keyword>
<evidence type="ECO:0000313" key="6">
    <source>
        <dbReference type="Proteomes" id="UP001142291"/>
    </source>
</evidence>
<feature type="compositionally biased region" description="Low complexity" evidence="1">
    <location>
        <begin position="253"/>
        <end position="272"/>
    </location>
</feature>
<dbReference type="GO" id="GO:0016787">
    <property type="term" value="F:hydrolase activity"/>
    <property type="evidence" value="ECO:0007669"/>
    <property type="project" value="InterPro"/>
</dbReference>
<keyword evidence="2" id="KW-0812">Transmembrane</keyword>
<feature type="compositionally biased region" description="Gly residues" evidence="1">
    <location>
        <begin position="1686"/>
        <end position="1727"/>
    </location>
</feature>
<dbReference type="PANTHER" id="PTHR43143:SF5">
    <property type="entry name" value="SECRETED PROTEIN"/>
    <property type="match status" value="1"/>
</dbReference>
<evidence type="ECO:0000256" key="1">
    <source>
        <dbReference type="SAM" id="MobiDB-lite"/>
    </source>
</evidence>
<evidence type="ECO:0000256" key="2">
    <source>
        <dbReference type="SAM" id="Phobius"/>
    </source>
</evidence>
<sequence length="1857" mass="194484">MSPHITASVRAPWAAALVVALTLGSLTATSAVAAEQPATWPLLVSEIAPDNAGTPDLTGGTTGDQDQFEFFEITNLSTAAIDLRAGGYALSYIYNATGSPTDDTAEKPLTVTETTPVIPAGASAVFWLQYKSGSTVDSTHFTDAEFRSHVGAAADVPLFHVTGQAGMANSGTRGIRIAQNGETVTWSSYTRDAADKGRSTHFGVPTDTSSRGALSLGDGAYTAGTVTDAQKKPAVVTPIDPTATPTPTPTPDPTGSATPTPTPTATAPAVGPGAAGNAGRYFPLAITEILGDNPGTDLYEYLEVTNTTDQPIDLDAQKIGIRYNTSQWNAGSDQPVFHQDGDGATATVIPAGGVALFWMNYKENSTQRSMSIQQFRDYYSLGADVPVFRFGNQEGFANGGNRGFSLVKDGTVINRAWVGAGKIDSDGGVVQFGVPSTIGATDAVVVAENAPRTPGAVTTAQVTSALTRPTDSTLASPILQITELAPDTVNVNGSDGYEFIEVYNASDAPVNFGDYVINYIYTDNSLSGPVSEGSTQWPATPANPVIQPGKALVLWVKNGNNSALTAADFNSQFGTSLVAGENLVELSTSGMANGGSRGIQISTNTGTDVSRAYYFTDDQTTPTTAIQYAWNPQGASPIWAPKPADGTVQTLLRLDTPTPGSVSDDQVRPALRPAPAAGTAPVITDLTGGTEMPSTPGLDLGFDITDDHEVRTVTLTLTDNLGATITRNLTFGAANRYLYAVPQADLFGKRWVEYTVTATDGSQTSTLGPVRVPLTDATTDLVRLNLTDGQFVSGQVRVQGTSDAAAGSLALTADGSVLAATTPSLEDGPIFAFEATNTDAFFRNGVLLGDDVLKIFDEGYYERIVTVDAAVPVTRVEKGKPLTLTVTSGTKAKPYGDPNENNDDFSAMNFRLALPDGRVLHPVSCATRWEADGAVTAPAPYTCATGDKRVNFSDDTLVSIDLTFDVPDDAFDSIAATWDTTKVADGAHAVAATDGNHALSRSVQVDNTAPVITTALTDGQLYRGDFTVDGSAADAGSGLDTLTATLDGAAVTLPLATSSLTLTPGDHTAVFTARDHVGNTATRTIAFRTADERPGITLLAPSAGGTVTGDKATLSATATSAQADALDLSFRRGYTFTPAQSQVHVASGSTTTAAAGDRTDATPLSADDLAKLSATDGVDVAATSDTAFPYQLFTVDVPTDSGSGALARVAWDGRANADAKVLLYARKTDGSWEKVDQYLTTEGAATTFTLKALVPVDGHATGGKLTFLVQHSEGFAGTARSSRTDSAAPYNAGATPRSDYDFTIGWESDTQYYNENQGYLAGTTGDDKFYQHQVDIHDFLLKQRDNLNLQYVMHTGDIVDDYIATERAAGNDDPEYEWKNADAQYKRFDEAGLPYGILAGNHDVGHAADDYSNFSKYFGESRYSGNPWYGGSYKDNRGHYDLMTVGGVDFLMLYMGWPAVNNTASNDEDIAWMNSVIARYPERKVWIDLHEYMLTTGGLGPIPQRIFDEVVKANPNVFAVSSGHYHDAYTRTDAIDDNGDGQPDRTVYSMLFDYQGLQEGGLGYLRLLHFDNKDGRIIIRTYSPSLDVFDSQDPALTSPEGMQEFTIPYAAIGLKAQTKTLATDSFRADILTADEVGTVAKAPSGSVSTVDWKGLTAGEHGWYVQATGPHGGLEYSEVRTFTTTAGTGGGTDQPGTGGGTDQPGTGGGTDQPGTGGGTNQPGTGGGTSAITLTLSADQVAAGGTVRVQAQGLVPSASYRLVLHSTPVLLATVTAGADGTIDQSLLIPQDTALGAHALQLSRADAPDTVIASAALTVTAPSLAATGGRSDDLGGVVAAGILLLCAGLVVVMRRRRHAH</sequence>
<evidence type="ECO:0000313" key="5">
    <source>
        <dbReference type="EMBL" id="GLJ94803.1"/>
    </source>
</evidence>
<proteinExistence type="predicted"/>
<dbReference type="Pfam" id="PF00932">
    <property type="entry name" value="LTD"/>
    <property type="match status" value="1"/>
</dbReference>
<feature type="region of interest" description="Disordered" evidence="1">
    <location>
        <begin position="232"/>
        <end position="272"/>
    </location>
</feature>
<dbReference type="InterPro" id="IPR001322">
    <property type="entry name" value="Lamin_tail_dom"/>
</dbReference>
<organism evidence="5 6">
    <name type="scientific">Microbacterium dextranolyticum</name>
    <dbReference type="NCBI Taxonomy" id="36806"/>
    <lineage>
        <taxon>Bacteria</taxon>
        <taxon>Bacillati</taxon>
        <taxon>Actinomycetota</taxon>
        <taxon>Actinomycetes</taxon>
        <taxon>Micrococcales</taxon>
        <taxon>Microbacteriaceae</taxon>
        <taxon>Microbacterium</taxon>
    </lineage>
</organism>
<gene>
    <name evidence="5" type="ORF">GCM10017591_08650</name>
</gene>
<dbReference type="InterPro" id="IPR029052">
    <property type="entry name" value="Metallo-depent_PP-like"/>
</dbReference>
<feature type="signal peptide" evidence="3">
    <location>
        <begin position="1"/>
        <end position="33"/>
    </location>
</feature>
<reference evidence="5" key="2">
    <citation type="submission" date="2023-01" db="EMBL/GenBank/DDBJ databases">
        <authorList>
            <person name="Sun Q."/>
            <person name="Evtushenko L."/>
        </authorList>
    </citation>
    <scope>NUCLEOTIDE SEQUENCE</scope>
    <source>
        <strain evidence="5">VKM Ac-1940</strain>
    </source>
</reference>
<comment type="caution">
    <text evidence="5">The sequence shown here is derived from an EMBL/GenBank/DDBJ whole genome shotgun (WGS) entry which is preliminary data.</text>
</comment>
<keyword evidence="2" id="KW-1133">Transmembrane helix</keyword>
<dbReference type="PANTHER" id="PTHR43143">
    <property type="entry name" value="METALLOPHOSPHOESTERASE, CALCINEURIN SUPERFAMILY"/>
    <property type="match status" value="1"/>
</dbReference>
<dbReference type="InterPro" id="IPR051918">
    <property type="entry name" value="STPP_CPPED1"/>
</dbReference>
<feature type="transmembrane region" description="Helical" evidence="2">
    <location>
        <begin position="1831"/>
        <end position="1850"/>
    </location>
</feature>
<feature type="domain" description="LTD" evidence="4">
    <location>
        <begin position="467"/>
        <end position="608"/>
    </location>
</feature>
<feature type="domain" description="LTD" evidence="4">
    <location>
        <begin position="261"/>
        <end position="456"/>
    </location>
</feature>
<name>A0A9W6M5S7_9MICO</name>
<dbReference type="SUPFAM" id="SSF56300">
    <property type="entry name" value="Metallo-dependent phosphatases"/>
    <property type="match status" value="1"/>
</dbReference>
<evidence type="ECO:0000256" key="3">
    <source>
        <dbReference type="SAM" id="SignalP"/>
    </source>
</evidence>
<keyword evidence="3" id="KW-0732">Signal</keyword>
<reference evidence="5" key="1">
    <citation type="journal article" date="2014" name="Int. J. Syst. Evol. Microbiol.">
        <title>Complete genome sequence of Corynebacterium casei LMG S-19264T (=DSM 44701T), isolated from a smear-ripened cheese.</title>
        <authorList>
            <consortium name="US DOE Joint Genome Institute (JGI-PGF)"/>
            <person name="Walter F."/>
            <person name="Albersmeier A."/>
            <person name="Kalinowski J."/>
            <person name="Ruckert C."/>
        </authorList>
    </citation>
    <scope>NUCLEOTIDE SEQUENCE</scope>
    <source>
        <strain evidence="5">VKM Ac-1940</strain>
    </source>
</reference>
<feature type="region of interest" description="Disordered" evidence="1">
    <location>
        <begin position="1682"/>
        <end position="1728"/>
    </location>
</feature>
<evidence type="ECO:0000259" key="4">
    <source>
        <dbReference type="PROSITE" id="PS51841"/>
    </source>
</evidence>
<feature type="compositionally biased region" description="Low complexity" evidence="1">
    <location>
        <begin position="233"/>
        <end position="243"/>
    </location>
</feature>
<feature type="domain" description="LTD" evidence="4">
    <location>
        <begin position="29"/>
        <end position="191"/>
    </location>
</feature>
<keyword evidence="2" id="KW-0472">Membrane</keyword>
<feature type="chain" id="PRO_5040774857" description="LTD domain-containing protein" evidence="3">
    <location>
        <begin position="34"/>
        <end position="1857"/>
    </location>
</feature>
<dbReference type="Proteomes" id="UP001142291">
    <property type="component" value="Unassembled WGS sequence"/>
</dbReference>
<dbReference type="PROSITE" id="PS51841">
    <property type="entry name" value="LTD"/>
    <property type="match status" value="3"/>
</dbReference>
<dbReference type="Gene3D" id="3.60.21.10">
    <property type="match status" value="1"/>
</dbReference>